<dbReference type="STRING" id="452637.Oter_0542"/>
<dbReference type="HOGENOM" id="CLU_601088_0_0_0"/>
<sequence length="455" mass="50678">MSNQKEAPNSSILPDIPRRSLLISPAPIGLGSVAAESLFSYFCRVALQNSFSPGHLVFGPFTALATQERDGGLVFRRTARASLARRTVSVSEIGYQFATRLASLVGRPEVMRMHWRHTLSGYSFARMTRGFAAYCPKCLGSDLEPHEHIAWELALFGACVRHQCVLVSRCGRCGRRASRLSLKGKPWECPLCGHDRRLDHARSAGHAEIAAAEELGALVAEATAAKPAGYLAARDCVERLMGWADTHGARSVKQVAKYFAISVGTASLWRSKRIRPSASRLVELGLRNGLPLPALYRGDFSAVRPAPTTRGLALIWKRRRLTGAERSIITIRTEALATLNPMRPVPEVAAELNISPRTLRQIAPELCSQMKANYAANRRRIKERKMEWFCRKVESYVAACFLNRQPPTWQGFSLVFQKPGILRNEVRRRYAKRAIRRAQELLPGVPEQMLLDISV</sequence>
<dbReference type="eggNOG" id="COG1309">
    <property type="taxonomic scope" value="Bacteria"/>
</dbReference>
<evidence type="ECO:0000313" key="2">
    <source>
        <dbReference type="EMBL" id="ACB73832.1"/>
    </source>
</evidence>
<dbReference type="Pfam" id="PF06527">
    <property type="entry name" value="TniQ"/>
    <property type="match status" value="1"/>
</dbReference>
<evidence type="ECO:0000259" key="1">
    <source>
        <dbReference type="Pfam" id="PF06527"/>
    </source>
</evidence>
<accession>B1ZSH5</accession>
<protein>
    <recommendedName>
        <fullName evidence="1">TniQ domain-containing protein</fullName>
    </recommendedName>
</protein>
<proteinExistence type="predicted"/>
<reference evidence="2 3" key="1">
    <citation type="journal article" date="2011" name="J. Bacteriol.">
        <title>Genome sequence of the verrucomicrobium Opitutus terrae PB90-1, an abundant inhabitant of rice paddy soil ecosystems.</title>
        <authorList>
            <person name="van Passel M.W."/>
            <person name="Kant R."/>
            <person name="Palva A."/>
            <person name="Copeland A."/>
            <person name="Lucas S."/>
            <person name="Lapidus A."/>
            <person name="Glavina del Rio T."/>
            <person name="Pitluck S."/>
            <person name="Goltsman E."/>
            <person name="Clum A."/>
            <person name="Sun H."/>
            <person name="Schmutz J."/>
            <person name="Larimer F.W."/>
            <person name="Land M.L."/>
            <person name="Hauser L."/>
            <person name="Kyrpides N."/>
            <person name="Mikhailova N."/>
            <person name="Richardson P.P."/>
            <person name="Janssen P.H."/>
            <person name="de Vos W.M."/>
            <person name="Smidt H."/>
        </authorList>
    </citation>
    <scope>NUCLEOTIDE SEQUENCE [LARGE SCALE GENOMIC DNA]</scope>
    <source>
        <strain evidence="3">DSM 11246 / JCM 15787 / PB90-1</strain>
    </source>
</reference>
<evidence type="ECO:0000313" key="3">
    <source>
        <dbReference type="Proteomes" id="UP000007013"/>
    </source>
</evidence>
<dbReference type="KEGG" id="ote:Oter_0542"/>
<organism evidence="2 3">
    <name type="scientific">Opitutus terrae (strain DSM 11246 / JCM 15787 / PB90-1)</name>
    <dbReference type="NCBI Taxonomy" id="452637"/>
    <lineage>
        <taxon>Bacteria</taxon>
        <taxon>Pseudomonadati</taxon>
        <taxon>Verrucomicrobiota</taxon>
        <taxon>Opitutia</taxon>
        <taxon>Opitutales</taxon>
        <taxon>Opitutaceae</taxon>
        <taxon>Opitutus</taxon>
    </lineage>
</organism>
<dbReference type="AlphaFoldDB" id="B1ZSH5"/>
<name>B1ZSH5_OPITP</name>
<dbReference type="InterPro" id="IPR009492">
    <property type="entry name" value="TniQ"/>
</dbReference>
<feature type="domain" description="TniQ" evidence="1">
    <location>
        <begin position="27"/>
        <end position="166"/>
    </location>
</feature>
<keyword evidence="3" id="KW-1185">Reference proteome</keyword>
<dbReference type="Proteomes" id="UP000007013">
    <property type="component" value="Chromosome"/>
</dbReference>
<gene>
    <name evidence="2" type="ordered locus">Oter_0542</name>
</gene>
<dbReference type="EMBL" id="CP001032">
    <property type="protein sequence ID" value="ACB73832.1"/>
    <property type="molecule type" value="Genomic_DNA"/>
</dbReference>
<dbReference type="RefSeq" id="WP_012373370.1">
    <property type="nucleotide sequence ID" value="NC_010571.1"/>
</dbReference>
<dbReference type="OrthoDB" id="7029747at2"/>